<dbReference type="RefSeq" id="WP_050753632.1">
    <property type="nucleotide sequence ID" value="NZ_JQKC01000002.1"/>
</dbReference>
<dbReference type="Proteomes" id="UP000036923">
    <property type="component" value="Unassembled WGS sequence"/>
</dbReference>
<protein>
    <submittedName>
        <fullName evidence="2">Alpha amylase catalytic region</fullName>
    </submittedName>
</protein>
<dbReference type="Gene3D" id="3.20.20.80">
    <property type="entry name" value="Glycosidases"/>
    <property type="match status" value="1"/>
</dbReference>
<sequence>MNNIELLLDILKSKKKDFTGDFFIPKAWNYFGFNNFDESIGRYGEINVNPYEFFSRCIDSMLDAVCEANTEAALPNAPVNMEDCVLYGLFPRMFTAWNHYNNNINSGTFLKAMCLLPYLKRMGVNVIYLLPIFKYSLNYKKGETGSPYSIKNIYQLDENLHDDLLGPLDSSLMEAQFKAFVEACHILGMKVMIDFVFRTVARDSDLILEHPEWFYWIKYDSMSSFSAPAIDTIKPQTVVSEKLIKKLYTNKVIDDYLKQFTLSPKEVDEKKWNKLVKKHLETGRNILDLVEENMSITTAPGFPDVINDSQPPWSDVTYLRFYFDNHEKAVPFIKSDQAPYVLFDVAKLSLFNWKEPNKDLWDYTVNVIPYYQEKYGIDGARIDMGHALPTELNKEIIRKAKELNPNFLLWSEEFNCLNSKKVMDDGFQFMTGSLWFDYKNIEKSGFYKGVLEPLLKSSLPVTGALESPDTPRAAYNYKSPRSLEFMAIINNFMPNVVPMLNNGMEIMEIQPMNLGLDNTEEGRYVLPESDPMYGKLAFFDNYKLHWNNDSWITMPDFLEKAFLLRSRFKKIIGNKENFIFVKNMEKNKKLLVLCYKIQNNNDHLVILGNKGHKESAQLDLTKLLPDIIKPGDEINIVYMERHFYNINLSTDDKILLQPKDVVVGIVSSKT</sequence>
<evidence type="ECO:0000313" key="3">
    <source>
        <dbReference type="Proteomes" id="UP000036923"/>
    </source>
</evidence>
<dbReference type="AlphaFoldDB" id="A0A0L6JSE3"/>
<dbReference type="eggNOG" id="COG0366">
    <property type="taxonomic scope" value="Bacteria"/>
</dbReference>
<organism evidence="2 3">
    <name type="scientific">Pseudobacteroides cellulosolvens ATCC 35603 = DSM 2933</name>
    <dbReference type="NCBI Taxonomy" id="398512"/>
    <lineage>
        <taxon>Bacteria</taxon>
        <taxon>Bacillati</taxon>
        <taxon>Bacillota</taxon>
        <taxon>Clostridia</taxon>
        <taxon>Eubacteriales</taxon>
        <taxon>Oscillospiraceae</taxon>
        <taxon>Pseudobacteroides</taxon>
    </lineage>
</organism>
<dbReference type="PANTHER" id="PTHR10357">
    <property type="entry name" value="ALPHA-AMYLASE FAMILY MEMBER"/>
    <property type="match status" value="1"/>
</dbReference>
<gene>
    <name evidence="2" type="ORF">Bccel_3924</name>
</gene>
<feature type="domain" description="Glycosyl hydrolase family 13 catalytic" evidence="1">
    <location>
        <begin position="88"/>
        <end position="540"/>
    </location>
</feature>
<dbReference type="GO" id="GO:0009313">
    <property type="term" value="P:oligosaccharide catabolic process"/>
    <property type="evidence" value="ECO:0007669"/>
    <property type="project" value="TreeGrafter"/>
</dbReference>
<dbReference type="SMART" id="SM00642">
    <property type="entry name" value="Aamy"/>
    <property type="match status" value="1"/>
</dbReference>
<dbReference type="EMBL" id="LGTC01000001">
    <property type="protein sequence ID" value="KNY28650.1"/>
    <property type="molecule type" value="Genomic_DNA"/>
</dbReference>
<dbReference type="PANTHER" id="PTHR10357:SF179">
    <property type="entry name" value="NEUTRAL AND BASIC AMINO ACID TRANSPORT PROTEIN RBAT"/>
    <property type="match status" value="1"/>
</dbReference>
<evidence type="ECO:0000313" key="2">
    <source>
        <dbReference type="EMBL" id="KNY28650.1"/>
    </source>
</evidence>
<comment type="caution">
    <text evidence="2">The sequence shown here is derived from an EMBL/GenBank/DDBJ whole genome shotgun (WGS) entry which is preliminary data.</text>
</comment>
<accession>A0A0L6JSE3</accession>
<evidence type="ECO:0000259" key="1">
    <source>
        <dbReference type="SMART" id="SM00642"/>
    </source>
</evidence>
<dbReference type="Pfam" id="PF00128">
    <property type="entry name" value="Alpha-amylase"/>
    <property type="match status" value="1"/>
</dbReference>
<dbReference type="GO" id="GO:0004556">
    <property type="term" value="F:alpha-amylase activity"/>
    <property type="evidence" value="ECO:0007669"/>
    <property type="project" value="TreeGrafter"/>
</dbReference>
<reference evidence="3" key="1">
    <citation type="submission" date="2015-07" db="EMBL/GenBank/DDBJ databases">
        <title>Near-Complete Genome Sequence of the Cellulolytic Bacterium Bacteroides (Pseudobacteroides) cellulosolvens ATCC 35603.</title>
        <authorList>
            <person name="Dassa B."/>
            <person name="Utturkar S.M."/>
            <person name="Klingeman D.M."/>
            <person name="Hurt R.A."/>
            <person name="Keller M."/>
            <person name="Xu J."/>
            <person name="Reddy Y.H.K."/>
            <person name="Borovok I."/>
            <person name="Grinberg I.R."/>
            <person name="Lamed R."/>
            <person name="Zhivin O."/>
            <person name="Bayer E.A."/>
            <person name="Brown S.D."/>
        </authorList>
    </citation>
    <scope>NUCLEOTIDE SEQUENCE [LARGE SCALE GENOMIC DNA]</scope>
    <source>
        <strain evidence="3">DSM 2933</strain>
    </source>
</reference>
<dbReference type="SUPFAM" id="SSF51445">
    <property type="entry name" value="(Trans)glycosidases"/>
    <property type="match status" value="1"/>
</dbReference>
<dbReference type="STRING" id="398512.Bccel_3924"/>
<dbReference type="InterPro" id="IPR006047">
    <property type="entry name" value="GH13_cat_dom"/>
</dbReference>
<keyword evidence="3" id="KW-1185">Reference proteome</keyword>
<dbReference type="OrthoDB" id="9805159at2"/>
<name>A0A0L6JSE3_9FIRM</name>
<dbReference type="InterPro" id="IPR017853">
    <property type="entry name" value="GH"/>
</dbReference>
<proteinExistence type="predicted"/>